<protein>
    <submittedName>
        <fullName evidence="2">Uncharacterized protein</fullName>
    </submittedName>
</protein>
<reference evidence="2 3" key="1">
    <citation type="submission" date="2019-02" db="EMBL/GenBank/DDBJ databases">
        <title>Deep-cultivation of Planctomycetes and their phenomic and genomic characterization uncovers novel biology.</title>
        <authorList>
            <person name="Wiegand S."/>
            <person name="Jogler M."/>
            <person name="Boedeker C."/>
            <person name="Pinto D."/>
            <person name="Vollmers J."/>
            <person name="Rivas-Marin E."/>
            <person name="Kohn T."/>
            <person name="Peeters S.H."/>
            <person name="Heuer A."/>
            <person name="Rast P."/>
            <person name="Oberbeckmann S."/>
            <person name="Bunk B."/>
            <person name="Jeske O."/>
            <person name="Meyerdierks A."/>
            <person name="Storesund J.E."/>
            <person name="Kallscheuer N."/>
            <person name="Luecker S."/>
            <person name="Lage O.M."/>
            <person name="Pohl T."/>
            <person name="Merkel B.J."/>
            <person name="Hornburger P."/>
            <person name="Mueller R.-W."/>
            <person name="Bruemmer F."/>
            <person name="Labrenz M."/>
            <person name="Spormann A.M."/>
            <person name="Op den Camp H."/>
            <person name="Overmann J."/>
            <person name="Amann R."/>
            <person name="Jetten M.S.M."/>
            <person name="Mascher T."/>
            <person name="Medema M.H."/>
            <person name="Devos D.P."/>
            <person name="Kaster A.-K."/>
            <person name="Ovreas L."/>
            <person name="Rohde M."/>
            <person name="Galperin M.Y."/>
            <person name="Jogler C."/>
        </authorList>
    </citation>
    <scope>NUCLEOTIDE SEQUENCE [LARGE SCALE GENOMIC DNA]</scope>
    <source>
        <strain evidence="2 3">ETA_A1</strain>
    </source>
</reference>
<proteinExistence type="predicted"/>
<keyword evidence="3" id="KW-1185">Reference proteome</keyword>
<name>A0A517XMA2_9BACT</name>
<gene>
    <name evidence="2" type="ORF">ETAA1_05320</name>
</gene>
<dbReference type="KEGG" id="uli:ETAA1_05320"/>
<dbReference type="AlphaFoldDB" id="A0A517XMA2"/>
<dbReference type="OrthoDB" id="9915021at2"/>
<accession>A0A517XMA2</accession>
<evidence type="ECO:0000256" key="1">
    <source>
        <dbReference type="SAM" id="SignalP"/>
    </source>
</evidence>
<feature type="chain" id="PRO_5021742168" evidence="1">
    <location>
        <begin position="25"/>
        <end position="379"/>
    </location>
</feature>
<evidence type="ECO:0000313" key="3">
    <source>
        <dbReference type="Proteomes" id="UP000319576"/>
    </source>
</evidence>
<dbReference type="Proteomes" id="UP000319576">
    <property type="component" value="Chromosome"/>
</dbReference>
<evidence type="ECO:0000313" key="2">
    <source>
        <dbReference type="EMBL" id="QDU18639.1"/>
    </source>
</evidence>
<organism evidence="2 3">
    <name type="scientific">Urbifossiella limnaea</name>
    <dbReference type="NCBI Taxonomy" id="2528023"/>
    <lineage>
        <taxon>Bacteria</taxon>
        <taxon>Pseudomonadati</taxon>
        <taxon>Planctomycetota</taxon>
        <taxon>Planctomycetia</taxon>
        <taxon>Gemmatales</taxon>
        <taxon>Gemmataceae</taxon>
        <taxon>Urbifossiella</taxon>
    </lineage>
</organism>
<dbReference type="RefSeq" id="WP_145234059.1">
    <property type="nucleotide sequence ID" value="NZ_CP036273.1"/>
</dbReference>
<keyword evidence="1" id="KW-0732">Signal</keyword>
<dbReference type="EMBL" id="CP036273">
    <property type="protein sequence ID" value="QDU18639.1"/>
    <property type="molecule type" value="Genomic_DNA"/>
</dbReference>
<sequence length="379" mass="39270" precursor="true">MSRFPWLAAAALGGFLGTPGVAPAQFIGGFGGAAMVPRPPLGGALYPRIPNIGFGVQYRYGLNTPFGSYQYGRTVFGPVGYYFAASNANRSSYLYPPAGSGYMSGGVANPALAAAQADLARAQNAAAGAAMSAKGAVHEQWAYEKIGVPGVKGVKLGADTPEAVAKAVATTDEREIATGEPLNHILVAASAAEKKAGKVESAFLPPDLLADLVFTGPKADAMNLLRRGGRLDFPVGFDAPALADARAVLEREFTAAASPVLLGKAADPSKAAKLEAAVAEARKVLAPQIREMSFEDAAAARRFLNQMDSAARTFKAPGTAGLIDPAWRVEGTNAAGLVKHLSRHNLLFGPAAAGTEDRYVAAHRGLATYLFALTDAQKK</sequence>
<feature type="signal peptide" evidence="1">
    <location>
        <begin position="1"/>
        <end position="24"/>
    </location>
</feature>